<protein>
    <submittedName>
        <fullName evidence="5">Adenosine (5')-pentaphospho-(5'')-adenosine pyrophosphohydrolase</fullName>
        <ecNumber evidence="5">3.6.1.-</ecNumber>
    </submittedName>
</protein>
<dbReference type="AlphaFoldDB" id="A0A0A1DIT1"/>
<accession>A0A0A1DIT1</accession>
<dbReference type="PRINTS" id="PR00502">
    <property type="entry name" value="NUDIXFAMILY"/>
</dbReference>
<dbReference type="Gene3D" id="3.90.79.10">
    <property type="entry name" value="Nucleoside Triphosphate Pyrophosphohydrolase"/>
    <property type="match status" value="1"/>
</dbReference>
<dbReference type="PROSITE" id="PS51462">
    <property type="entry name" value="NUDIX"/>
    <property type="match status" value="1"/>
</dbReference>
<dbReference type="OrthoDB" id="161692at2"/>
<proteinExistence type="inferred from homology"/>
<reference evidence="5 6" key="1">
    <citation type="journal article" date="2015" name="Genome Announc.">
        <title>Complete Genome Sequence of Steroid-Transforming Nocardioides simplex VKM Ac-2033D.</title>
        <authorList>
            <person name="Shtratnikova V.Y."/>
            <person name="Schelkunov M.I."/>
            <person name="Pekov Y.A."/>
            <person name="Fokina V.V."/>
            <person name="Logacheva M.D."/>
            <person name="Sokolov S.L."/>
            <person name="Bragin E.Y."/>
            <person name="Ashapkin V.V."/>
            <person name="Donova M.V."/>
        </authorList>
    </citation>
    <scope>NUCLEOTIDE SEQUENCE [LARGE SCALE GENOMIC DNA]</scope>
    <source>
        <strain evidence="5 6">VKM Ac-2033D</strain>
    </source>
</reference>
<dbReference type="KEGG" id="psim:KR76_12020"/>
<dbReference type="InterPro" id="IPR015797">
    <property type="entry name" value="NUDIX_hydrolase-like_dom_sf"/>
</dbReference>
<evidence type="ECO:0000256" key="3">
    <source>
        <dbReference type="ARBA" id="ARBA00022801"/>
    </source>
</evidence>
<dbReference type="GeneID" id="96609607"/>
<name>A0A0A1DIT1_NOCSI</name>
<evidence type="ECO:0000313" key="6">
    <source>
        <dbReference type="Proteomes" id="UP000030300"/>
    </source>
</evidence>
<dbReference type="HOGENOM" id="CLU_037162_21_2_11"/>
<dbReference type="InterPro" id="IPR020084">
    <property type="entry name" value="NUDIX_hydrolase_CS"/>
</dbReference>
<dbReference type="GO" id="GO:0016787">
    <property type="term" value="F:hydrolase activity"/>
    <property type="evidence" value="ECO:0007669"/>
    <property type="project" value="UniProtKB-KW"/>
</dbReference>
<gene>
    <name evidence="5" type="ORF">KR76_12020</name>
</gene>
<dbReference type="RefSeq" id="WP_038678549.1">
    <property type="nucleotide sequence ID" value="NZ_BJMC01000008.1"/>
</dbReference>
<dbReference type="Proteomes" id="UP000030300">
    <property type="component" value="Chromosome"/>
</dbReference>
<comment type="similarity">
    <text evidence="2 4">Belongs to the Nudix hydrolase family.</text>
</comment>
<dbReference type="PANTHER" id="PTHR43046">
    <property type="entry name" value="GDP-MANNOSE MANNOSYL HYDROLASE"/>
    <property type="match status" value="1"/>
</dbReference>
<evidence type="ECO:0000256" key="4">
    <source>
        <dbReference type="RuleBase" id="RU003476"/>
    </source>
</evidence>
<keyword evidence="3 4" id="KW-0378">Hydrolase</keyword>
<keyword evidence="6" id="KW-1185">Reference proteome</keyword>
<dbReference type="PROSITE" id="PS00893">
    <property type="entry name" value="NUDIX_BOX"/>
    <property type="match status" value="1"/>
</dbReference>
<dbReference type="EC" id="3.6.1.-" evidence="5"/>
<evidence type="ECO:0000256" key="1">
    <source>
        <dbReference type="ARBA" id="ARBA00001946"/>
    </source>
</evidence>
<evidence type="ECO:0000313" key="5">
    <source>
        <dbReference type="EMBL" id="AIY17301.1"/>
    </source>
</evidence>
<dbReference type="PANTHER" id="PTHR43046:SF14">
    <property type="entry name" value="MUTT_NUDIX FAMILY PROTEIN"/>
    <property type="match status" value="1"/>
</dbReference>
<dbReference type="eggNOG" id="COG0494">
    <property type="taxonomic scope" value="Bacteria"/>
</dbReference>
<dbReference type="InterPro" id="IPR000086">
    <property type="entry name" value="NUDIX_hydrolase_dom"/>
</dbReference>
<organism evidence="5 6">
    <name type="scientific">Nocardioides simplex</name>
    <name type="common">Arthrobacter simplex</name>
    <dbReference type="NCBI Taxonomy" id="2045"/>
    <lineage>
        <taxon>Bacteria</taxon>
        <taxon>Bacillati</taxon>
        <taxon>Actinomycetota</taxon>
        <taxon>Actinomycetes</taxon>
        <taxon>Propionibacteriales</taxon>
        <taxon>Nocardioidaceae</taxon>
        <taxon>Pimelobacter</taxon>
    </lineage>
</organism>
<comment type="cofactor">
    <cofactor evidence="1">
        <name>Mg(2+)</name>
        <dbReference type="ChEBI" id="CHEBI:18420"/>
    </cofactor>
</comment>
<dbReference type="EMBL" id="CP009896">
    <property type="protein sequence ID" value="AIY17301.1"/>
    <property type="molecule type" value="Genomic_DNA"/>
</dbReference>
<dbReference type="STRING" id="2045.KR76_12020"/>
<evidence type="ECO:0000256" key="2">
    <source>
        <dbReference type="ARBA" id="ARBA00005582"/>
    </source>
</evidence>
<dbReference type="Pfam" id="PF00293">
    <property type="entry name" value="NUDIX"/>
    <property type="match status" value="1"/>
</dbReference>
<dbReference type="SUPFAM" id="SSF55811">
    <property type="entry name" value="Nudix"/>
    <property type="match status" value="1"/>
</dbReference>
<sequence>MHVFASVILVDERGWLLLQERDEHPAIAPDCWSLVGGHVDEGEDPDDAAYRELAEETGLQLEPPTLRPWRAFPVVHPAYGTDDLIRVYAAATTATDADIVLGEGRQIVFVEPAALPALRVGEAASLILPEFLASDRYQELLR</sequence>
<dbReference type="InterPro" id="IPR020476">
    <property type="entry name" value="Nudix_hydrolase"/>
</dbReference>